<name>A0A7J6WMK8_THATH</name>
<evidence type="ECO:0000313" key="2">
    <source>
        <dbReference type="Proteomes" id="UP000554482"/>
    </source>
</evidence>
<comment type="caution">
    <text evidence="1">The sequence shown here is derived from an EMBL/GenBank/DDBJ whole genome shotgun (WGS) entry which is preliminary data.</text>
</comment>
<dbReference type="AlphaFoldDB" id="A0A7J6WMK8"/>
<keyword evidence="2" id="KW-1185">Reference proteome</keyword>
<evidence type="ECO:0000313" key="1">
    <source>
        <dbReference type="EMBL" id="KAF5198599.1"/>
    </source>
</evidence>
<sequence>MWFECEHLPALIDEWWKSFEVSGPASYSWWSRIKLLKDKLRAWNRDHFGRVDKLITSKVVDINEIDVKEETTELTEDEIIYRAVLKAEL</sequence>
<proteinExistence type="predicted"/>
<dbReference type="Proteomes" id="UP000554482">
    <property type="component" value="Unassembled WGS sequence"/>
</dbReference>
<accession>A0A7J6WMK8</accession>
<organism evidence="1 2">
    <name type="scientific">Thalictrum thalictroides</name>
    <name type="common">Rue-anemone</name>
    <name type="synonym">Anemone thalictroides</name>
    <dbReference type="NCBI Taxonomy" id="46969"/>
    <lineage>
        <taxon>Eukaryota</taxon>
        <taxon>Viridiplantae</taxon>
        <taxon>Streptophyta</taxon>
        <taxon>Embryophyta</taxon>
        <taxon>Tracheophyta</taxon>
        <taxon>Spermatophyta</taxon>
        <taxon>Magnoliopsida</taxon>
        <taxon>Ranunculales</taxon>
        <taxon>Ranunculaceae</taxon>
        <taxon>Thalictroideae</taxon>
        <taxon>Thalictrum</taxon>
    </lineage>
</organism>
<feature type="non-terminal residue" evidence="1">
    <location>
        <position position="89"/>
    </location>
</feature>
<protein>
    <submittedName>
        <fullName evidence="1">Uncharacterized protein</fullName>
    </submittedName>
</protein>
<reference evidence="1 2" key="1">
    <citation type="submission" date="2020-06" db="EMBL/GenBank/DDBJ databases">
        <title>Transcriptomic and genomic resources for Thalictrum thalictroides and T. hernandezii: Facilitating candidate gene discovery in an emerging model plant lineage.</title>
        <authorList>
            <person name="Arias T."/>
            <person name="Riano-Pachon D.M."/>
            <person name="Di Stilio V.S."/>
        </authorList>
    </citation>
    <scope>NUCLEOTIDE SEQUENCE [LARGE SCALE GENOMIC DNA]</scope>
    <source>
        <strain evidence="2">cv. WT478/WT964</strain>
        <tissue evidence="1">Leaves</tissue>
    </source>
</reference>
<dbReference type="EMBL" id="JABWDY010013080">
    <property type="protein sequence ID" value="KAF5198599.1"/>
    <property type="molecule type" value="Genomic_DNA"/>
</dbReference>
<gene>
    <name evidence="1" type="ORF">FRX31_011815</name>
</gene>